<dbReference type="Proteomes" id="UP000324222">
    <property type="component" value="Unassembled WGS sequence"/>
</dbReference>
<evidence type="ECO:0000313" key="2">
    <source>
        <dbReference type="Proteomes" id="UP000324222"/>
    </source>
</evidence>
<protein>
    <submittedName>
        <fullName evidence="1">Uncharacterized protein</fullName>
    </submittedName>
</protein>
<organism evidence="1 2">
    <name type="scientific">Portunus trituberculatus</name>
    <name type="common">Swimming crab</name>
    <name type="synonym">Neptunus trituberculatus</name>
    <dbReference type="NCBI Taxonomy" id="210409"/>
    <lineage>
        <taxon>Eukaryota</taxon>
        <taxon>Metazoa</taxon>
        <taxon>Ecdysozoa</taxon>
        <taxon>Arthropoda</taxon>
        <taxon>Crustacea</taxon>
        <taxon>Multicrustacea</taxon>
        <taxon>Malacostraca</taxon>
        <taxon>Eumalacostraca</taxon>
        <taxon>Eucarida</taxon>
        <taxon>Decapoda</taxon>
        <taxon>Pleocyemata</taxon>
        <taxon>Brachyura</taxon>
        <taxon>Eubrachyura</taxon>
        <taxon>Portunoidea</taxon>
        <taxon>Portunidae</taxon>
        <taxon>Portuninae</taxon>
        <taxon>Portunus</taxon>
    </lineage>
</organism>
<reference evidence="1 2" key="1">
    <citation type="submission" date="2019-05" db="EMBL/GenBank/DDBJ databases">
        <title>Another draft genome of Portunus trituberculatus and its Hox gene families provides insights of decapod evolution.</title>
        <authorList>
            <person name="Jeong J.-H."/>
            <person name="Song I."/>
            <person name="Kim S."/>
            <person name="Choi T."/>
            <person name="Kim D."/>
            <person name="Ryu S."/>
            <person name="Kim W."/>
        </authorList>
    </citation>
    <scope>NUCLEOTIDE SEQUENCE [LARGE SCALE GENOMIC DNA]</scope>
    <source>
        <tissue evidence="1">Muscle</tissue>
    </source>
</reference>
<dbReference type="AlphaFoldDB" id="A0A5B7HK40"/>
<keyword evidence="2" id="KW-1185">Reference proteome</keyword>
<proteinExistence type="predicted"/>
<dbReference type="EMBL" id="VSRR010033223">
    <property type="protein sequence ID" value="MPC71622.1"/>
    <property type="molecule type" value="Genomic_DNA"/>
</dbReference>
<comment type="caution">
    <text evidence="1">The sequence shown here is derived from an EMBL/GenBank/DDBJ whole genome shotgun (WGS) entry which is preliminary data.</text>
</comment>
<sequence length="34" mass="3677">MQAVHQRGVGLLAPCQDGPRRLPGREAGIFVHLP</sequence>
<gene>
    <name evidence="1" type="ORF">E2C01_065906</name>
</gene>
<evidence type="ECO:0000313" key="1">
    <source>
        <dbReference type="EMBL" id="MPC71622.1"/>
    </source>
</evidence>
<accession>A0A5B7HK40</accession>
<name>A0A5B7HK40_PORTR</name>